<dbReference type="Gene3D" id="3.40.50.1240">
    <property type="entry name" value="Phosphoglycerate mutase-like"/>
    <property type="match status" value="1"/>
</dbReference>
<dbReference type="AlphaFoldDB" id="A0A7M7IV51"/>
<dbReference type="GeneID" id="107981305"/>
<evidence type="ECO:0000313" key="3">
    <source>
        <dbReference type="EnsemblMetazoa" id="XP_016842221"/>
    </source>
</evidence>
<organism evidence="3 4">
    <name type="scientific">Nasonia vitripennis</name>
    <name type="common">Parasitic wasp</name>
    <dbReference type="NCBI Taxonomy" id="7425"/>
    <lineage>
        <taxon>Eukaryota</taxon>
        <taxon>Metazoa</taxon>
        <taxon>Ecdysozoa</taxon>
        <taxon>Arthropoda</taxon>
        <taxon>Hexapoda</taxon>
        <taxon>Insecta</taxon>
        <taxon>Pterygota</taxon>
        <taxon>Neoptera</taxon>
        <taxon>Endopterygota</taxon>
        <taxon>Hymenoptera</taxon>
        <taxon>Apocrita</taxon>
        <taxon>Proctotrupomorpha</taxon>
        <taxon>Chalcidoidea</taxon>
        <taxon>Pteromalidae</taxon>
        <taxon>Pteromalinae</taxon>
        <taxon>Nasonia</taxon>
    </lineage>
</organism>
<reference evidence="3" key="1">
    <citation type="submission" date="2021-01" db="UniProtKB">
        <authorList>
            <consortium name="EnsemblMetazoa"/>
        </authorList>
    </citation>
    <scope>IDENTIFICATION</scope>
</reference>
<keyword evidence="2" id="KW-0732">Signal</keyword>
<dbReference type="OrthoDB" id="10257284at2759"/>
<dbReference type="InterPro" id="IPR029033">
    <property type="entry name" value="His_PPase_superfam"/>
</dbReference>
<evidence type="ECO:0000313" key="4">
    <source>
        <dbReference type="Proteomes" id="UP000002358"/>
    </source>
</evidence>
<dbReference type="PANTHER" id="PTHR11567">
    <property type="entry name" value="ACID PHOSPHATASE-RELATED"/>
    <property type="match status" value="1"/>
</dbReference>
<feature type="signal peptide" evidence="2">
    <location>
        <begin position="1"/>
        <end position="20"/>
    </location>
</feature>
<dbReference type="GO" id="GO:0016791">
    <property type="term" value="F:phosphatase activity"/>
    <property type="evidence" value="ECO:0007669"/>
    <property type="project" value="TreeGrafter"/>
</dbReference>
<dbReference type="RefSeq" id="XP_016842221.1">
    <property type="nucleotide sequence ID" value="XM_016986732.2"/>
</dbReference>
<dbReference type="EnsemblMetazoa" id="XM_016986732">
    <property type="protein sequence ID" value="XP_016842221"/>
    <property type="gene ID" value="LOC107981305"/>
</dbReference>
<evidence type="ECO:0000256" key="1">
    <source>
        <dbReference type="ARBA" id="ARBA00022801"/>
    </source>
</evidence>
<feature type="chain" id="PRO_5029713015" evidence="2">
    <location>
        <begin position="21"/>
        <end position="262"/>
    </location>
</feature>
<dbReference type="Proteomes" id="UP000002358">
    <property type="component" value="Unassembled WGS sequence"/>
</dbReference>
<accession>A0A7M7IV51</accession>
<dbReference type="InParanoid" id="A0A7M7IV51"/>
<evidence type="ECO:0000256" key="2">
    <source>
        <dbReference type="SAM" id="SignalP"/>
    </source>
</evidence>
<keyword evidence="4" id="KW-1185">Reference proteome</keyword>
<protein>
    <submittedName>
        <fullName evidence="3">Uncharacterized protein</fullName>
    </submittedName>
</protein>
<name>A0A7M7IV51_NASVI</name>
<dbReference type="SUPFAM" id="SSF53254">
    <property type="entry name" value="Phosphoglycerate mutase-like"/>
    <property type="match status" value="1"/>
</dbReference>
<dbReference type="SMR" id="A0A7M7IV51"/>
<dbReference type="PANTHER" id="PTHR11567:SF110">
    <property type="entry name" value="2-PHOSPHOXYLOSE PHOSPHATASE 1"/>
    <property type="match status" value="1"/>
</dbReference>
<dbReference type="KEGG" id="nvi:107981305"/>
<sequence>MFARVITSIAILFIVIRSQACSTKLFRYIKLLEKAGKLPEVIKKFEEHRDFFDSVRDETQITSEQVGSVFLIPTNLQSVLSLGLPFPDWCSEEDYKKLQVIQALFYDLMAQTESMRKIATGPVIERFLENVRNSEKLKNRKKLYLYSAHNINVALFNRAHNFAGIPKNPAYGSAVIFEKLRGPDDRIYLRMFYWTCVSEKLIVLKLDGCDEYECLLSNYVDIISPILPEVGFAKCKTSAYDSYRINLTMLYLFAEEDLFSFK</sequence>
<keyword evidence="1" id="KW-0378">Hydrolase</keyword>
<dbReference type="InterPro" id="IPR050645">
    <property type="entry name" value="Histidine_acid_phosphatase"/>
</dbReference>
<proteinExistence type="predicted"/>